<dbReference type="RefSeq" id="WP_232571790.1">
    <property type="nucleotide sequence ID" value="NZ_CP089466.1"/>
</dbReference>
<comment type="caution">
    <text evidence="2">The sequence shown here is derived from an EMBL/GenBank/DDBJ whole genome shotgun (WGS) entry which is preliminary data.</text>
</comment>
<keyword evidence="3" id="KW-1185">Reference proteome</keyword>
<evidence type="ECO:0000313" key="3">
    <source>
        <dbReference type="Proteomes" id="UP001595660"/>
    </source>
</evidence>
<dbReference type="Pfam" id="PF12900">
    <property type="entry name" value="Pyridox_ox_2"/>
    <property type="match status" value="1"/>
</dbReference>
<dbReference type="InterPro" id="IPR024747">
    <property type="entry name" value="Pyridox_Oxase-rel"/>
</dbReference>
<dbReference type="Gene3D" id="2.30.110.10">
    <property type="entry name" value="Electron Transport, Fmn-binding Protein, Chain A"/>
    <property type="match status" value="1"/>
</dbReference>
<name>A0ABD5NDA9_9EURY</name>
<dbReference type="SUPFAM" id="SSF50475">
    <property type="entry name" value="FMN-binding split barrel"/>
    <property type="match status" value="1"/>
</dbReference>
<feature type="compositionally biased region" description="Basic and acidic residues" evidence="1">
    <location>
        <begin position="1"/>
        <end position="15"/>
    </location>
</feature>
<proteinExistence type="predicted"/>
<dbReference type="AlphaFoldDB" id="A0ABD5NDA9"/>
<dbReference type="GeneID" id="69117002"/>
<gene>
    <name evidence="2" type="ORF">ACFOKC_04990</name>
</gene>
<protein>
    <submittedName>
        <fullName evidence="2">Pyridoxamine 5'-phosphate oxidase family protein</fullName>
    </submittedName>
</protein>
<evidence type="ECO:0000313" key="2">
    <source>
        <dbReference type="EMBL" id="MFC3477076.1"/>
    </source>
</evidence>
<reference evidence="2 3" key="1">
    <citation type="journal article" date="2019" name="Int. J. Syst. Evol. Microbiol.">
        <title>The Global Catalogue of Microorganisms (GCM) 10K type strain sequencing project: providing services to taxonomists for standard genome sequencing and annotation.</title>
        <authorList>
            <consortium name="The Broad Institute Genomics Platform"/>
            <consortium name="The Broad Institute Genome Sequencing Center for Infectious Disease"/>
            <person name="Wu L."/>
            <person name="Ma J."/>
        </authorList>
    </citation>
    <scope>NUCLEOTIDE SEQUENCE [LARGE SCALE GENOMIC DNA]</scope>
    <source>
        <strain evidence="2 3">CGMCC 1.12562</strain>
    </source>
</reference>
<dbReference type="InterPro" id="IPR012349">
    <property type="entry name" value="Split_barrel_FMN-bd"/>
</dbReference>
<feature type="region of interest" description="Disordered" evidence="1">
    <location>
        <begin position="1"/>
        <end position="42"/>
    </location>
</feature>
<organism evidence="2 3">
    <name type="scientific">Halobacterium litoreum</name>
    <dbReference type="NCBI Taxonomy" id="2039234"/>
    <lineage>
        <taxon>Archaea</taxon>
        <taxon>Methanobacteriati</taxon>
        <taxon>Methanobacteriota</taxon>
        <taxon>Stenosarchaea group</taxon>
        <taxon>Halobacteria</taxon>
        <taxon>Halobacteriales</taxon>
        <taxon>Halobacteriaceae</taxon>
        <taxon>Halobacterium</taxon>
    </lineage>
</organism>
<sequence>MEDTRSVHMDDEERNAFLGSGGTGVISFGTSGGDPPHSVPVSYGYDGESGDFYFRLAYDVDSEKPDPVDGPVTFVTHRETDDGWRSVVAHGSLEPTDENGISTEALSGLQRVDIPLVDVFEREPRELSFRFFRLRPDDVDGRKESRS</sequence>
<dbReference type="Proteomes" id="UP001595660">
    <property type="component" value="Unassembled WGS sequence"/>
</dbReference>
<dbReference type="EMBL" id="JBHRWN010000002">
    <property type="protein sequence ID" value="MFC3477076.1"/>
    <property type="molecule type" value="Genomic_DNA"/>
</dbReference>
<accession>A0ABD5NDA9</accession>
<evidence type="ECO:0000256" key="1">
    <source>
        <dbReference type="SAM" id="MobiDB-lite"/>
    </source>
</evidence>